<dbReference type="AlphaFoldDB" id="A0A9X0L596"/>
<reference evidence="2 3" key="1">
    <citation type="submission" date="2015-11" db="EMBL/GenBank/DDBJ databases">
        <title>Solirubrum puertoriconensis gen. nov. an environmental bacteria isolated in Puerto Rico.</title>
        <authorList>
            <person name="Cuebas-Irizarry M.F."/>
            <person name="Montalvo-Rodriguez R."/>
        </authorList>
    </citation>
    <scope>NUCLEOTIDE SEQUENCE [LARGE SCALE GENOMIC DNA]</scope>
    <source>
        <strain evidence="2 3">MC1A</strain>
    </source>
</reference>
<keyword evidence="1" id="KW-1133">Transmembrane helix</keyword>
<evidence type="ECO:0000256" key="1">
    <source>
        <dbReference type="SAM" id="Phobius"/>
    </source>
</evidence>
<protein>
    <submittedName>
        <fullName evidence="2">Uncharacterized protein</fullName>
    </submittedName>
</protein>
<gene>
    <name evidence="2" type="ORF">ASU33_10200</name>
</gene>
<keyword evidence="3" id="KW-1185">Reference proteome</keyword>
<feature type="transmembrane region" description="Helical" evidence="1">
    <location>
        <begin position="124"/>
        <end position="144"/>
    </location>
</feature>
<organism evidence="2 3">
    <name type="scientific">Solirubrum puertoriconensis</name>
    <dbReference type="NCBI Taxonomy" id="1751427"/>
    <lineage>
        <taxon>Bacteria</taxon>
        <taxon>Pseudomonadati</taxon>
        <taxon>Bacteroidota</taxon>
        <taxon>Cytophagia</taxon>
        <taxon>Cytophagales</taxon>
    </lineage>
</organism>
<feature type="transmembrane region" description="Helical" evidence="1">
    <location>
        <begin position="67"/>
        <end position="87"/>
    </location>
</feature>
<keyword evidence="1" id="KW-0472">Membrane</keyword>
<evidence type="ECO:0000313" key="3">
    <source>
        <dbReference type="Proteomes" id="UP000054223"/>
    </source>
</evidence>
<keyword evidence="1" id="KW-0812">Transmembrane</keyword>
<proteinExistence type="predicted"/>
<evidence type="ECO:0000313" key="2">
    <source>
        <dbReference type="EMBL" id="KUG08524.1"/>
    </source>
</evidence>
<dbReference type="OrthoDB" id="9838955at2"/>
<dbReference type="RefSeq" id="WP_059070074.1">
    <property type="nucleotide sequence ID" value="NZ_LNAL01000006.1"/>
</dbReference>
<feature type="transmembrane region" description="Helical" evidence="1">
    <location>
        <begin position="42"/>
        <end position="61"/>
    </location>
</feature>
<dbReference type="EMBL" id="LNAL01000006">
    <property type="protein sequence ID" value="KUG08524.1"/>
    <property type="molecule type" value="Genomic_DNA"/>
</dbReference>
<sequence length="201" mass="22617">MDLDRLSRNWQQQHVAAPNAALPTAAAGSALSFPVAQMQRNAWVELIGAVLFGVPIVLWVFSLDWRYAAWAGGLLAGLQAITLLYHYRQLALLRGMRQPLGSLRQILPPHIAQLRQLLRLNYQLSLWLTAMIAVVVLAGMVHYVLPVLPAETHVQFWTWLVSTIVVGLTLVHLCLRWHFKHSYGKHLARLESTLHDLGNEA</sequence>
<comment type="caution">
    <text evidence="2">The sequence shown here is derived from an EMBL/GenBank/DDBJ whole genome shotgun (WGS) entry which is preliminary data.</text>
</comment>
<accession>A0A9X0L596</accession>
<dbReference type="Proteomes" id="UP000054223">
    <property type="component" value="Unassembled WGS sequence"/>
</dbReference>
<feature type="transmembrane region" description="Helical" evidence="1">
    <location>
        <begin position="156"/>
        <end position="175"/>
    </location>
</feature>
<name>A0A9X0L596_SOLP1</name>